<organism evidence="17 18">
    <name type="scientific">Mola mola</name>
    <name type="common">Ocean sunfish</name>
    <name type="synonym">Tetraodon mola</name>
    <dbReference type="NCBI Taxonomy" id="94237"/>
    <lineage>
        <taxon>Eukaryota</taxon>
        <taxon>Metazoa</taxon>
        <taxon>Chordata</taxon>
        <taxon>Craniata</taxon>
        <taxon>Vertebrata</taxon>
        <taxon>Euteleostomi</taxon>
        <taxon>Actinopterygii</taxon>
        <taxon>Neopterygii</taxon>
        <taxon>Teleostei</taxon>
        <taxon>Neoteleostei</taxon>
        <taxon>Acanthomorphata</taxon>
        <taxon>Eupercaria</taxon>
        <taxon>Tetraodontiformes</taxon>
        <taxon>Molidae</taxon>
        <taxon>Mola</taxon>
    </lineage>
</organism>
<dbReference type="GO" id="GO:0070830">
    <property type="term" value="P:bicellular tight junction assembly"/>
    <property type="evidence" value="ECO:0007669"/>
    <property type="project" value="TreeGrafter"/>
</dbReference>
<keyword evidence="8 14" id="KW-1133">Transmembrane helix</keyword>
<feature type="transmembrane region" description="Helical" evidence="14">
    <location>
        <begin position="45"/>
        <end position="67"/>
    </location>
</feature>
<dbReference type="PANTHER" id="PTHR23288">
    <property type="entry name" value="OCCLUDIN AND RNA POLYMERASE II ELONGATION FACTOR ELL"/>
    <property type="match status" value="1"/>
</dbReference>
<dbReference type="PROSITE" id="PS51225">
    <property type="entry name" value="MARVEL"/>
    <property type="match status" value="1"/>
</dbReference>
<evidence type="ECO:0000256" key="3">
    <source>
        <dbReference type="ARBA" id="ARBA00009171"/>
    </source>
</evidence>
<accession>A0A3Q4AZK9</accession>
<reference evidence="17" key="1">
    <citation type="submission" date="2025-08" db="UniProtKB">
        <authorList>
            <consortium name="Ensembl"/>
        </authorList>
    </citation>
    <scope>IDENTIFICATION</scope>
</reference>
<evidence type="ECO:0000256" key="12">
    <source>
        <dbReference type="PROSITE-ProRule" id="PRU01324"/>
    </source>
</evidence>
<dbReference type="Gene3D" id="6.10.140.340">
    <property type="match status" value="1"/>
</dbReference>
<evidence type="ECO:0000256" key="1">
    <source>
        <dbReference type="ARBA" id="ARBA00004435"/>
    </source>
</evidence>
<evidence type="ECO:0000259" key="16">
    <source>
        <dbReference type="PROSITE" id="PS51980"/>
    </source>
</evidence>
<reference evidence="17" key="2">
    <citation type="submission" date="2025-09" db="UniProtKB">
        <authorList>
            <consortium name="Ensembl"/>
        </authorList>
    </citation>
    <scope>IDENTIFICATION</scope>
</reference>
<feature type="domain" description="MARVEL" evidence="15">
    <location>
        <begin position="38"/>
        <end position="256"/>
    </location>
</feature>
<dbReference type="AlphaFoldDB" id="A0A3Q4AZK9"/>
<dbReference type="PANTHER" id="PTHR23288:SF34">
    <property type="entry name" value="OCCLUDIN B"/>
    <property type="match status" value="1"/>
</dbReference>
<dbReference type="GO" id="GO:0016324">
    <property type="term" value="C:apical plasma membrane"/>
    <property type="evidence" value="ECO:0007669"/>
    <property type="project" value="TreeGrafter"/>
</dbReference>
<evidence type="ECO:0000256" key="4">
    <source>
        <dbReference type="ARBA" id="ARBA00022427"/>
    </source>
</evidence>
<evidence type="ECO:0000256" key="11">
    <source>
        <dbReference type="PROSITE-ProRule" id="PRU00581"/>
    </source>
</evidence>
<evidence type="ECO:0000256" key="10">
    <source>
        <dbReference type="ARBA" id="ARBA00023136"/>
    </source>
</evidence>
<evidence type="ECO:0000313" key="17">
    <source>
        <dbReference type="Ensembl" id="ENSMMOP00000010420.1"/>
    </source>
</evidence>
<dbReference type="Pfam" id="PF07303">
    <property type="entry name" value="Occludin_ELL"/>
    <property type="match status" value="1"/>
</dbReference>
<comment type="subcellular location">
    <subcellularLocation>
        <location evidence="1">Cell junction</location>
        <location evidence="1">Tight junction</location>
    </subcellularLocation>
    <subcellularLocation>
        <location evidence="2">Cell membrane</location>
        <topology evidence="2">Multi-pass membrane protein</topology>
    </subcellularLocation>
</comment>
<dbReference type="OMA" id="SIGEWVN"/>
<dbReference type="InterPro" id="IPR008253">
    <property type="entry name" value="Marvel"/>
</dbReference>
<feature type="coiled-coil region" evidence="13">
    <location>
        <begin position="343"/>
        <end position="370"/>
    </location>
</feature>
<evidence type="ECO:0000256" key="13">
    <source>
        <dbReference type="SAM" id="Coils"/>
    </source>
</evidence>
<dbReference type="PROSITE" id="PS51980">
    <property type="entry name" value="OCEL"/>
    <property type="match status" value="1"/>
</dbReference>
<evidence type="ECO:0000256" key="6">
    <source>
        <dbReference type="ARBA" id="ARBA00022692"/>
    </source>
</evidence>
<name>A0A3Q4AZK9_MOLML</name>
<dbReference type="InterPro" id="IPR010844">
    <property type="entry name" value="Occludin_ELL"/>
</dbReference>
<evidence type="ECO:0000313" key="18">
    <source>
        <dbReference type="Proteomes" id="UP000261620"/>
    </source>
</evidence>
<evidence type="ECO:0000256" key="9">
    <source>
        <dbReference type="ARBA" id="ARBA00023054"/>
    </source>
</evidence>
<keyword evidence="9 13" id="KW-0175">Coiled coil</keyword>
<evidence type="ECO:0000256" key="7">
    <source>
        <dbReference type="ARBA" id="ARBA00022949"/>
    </source>
</evidence>
<dbReference type="InterPro" id="IPR031176">
    <property type="entry name" value="ELL/occludin"/>
</dbReference>
<proteinExistence type="inferred from homology"/>
<keyword evidence="6 11" id="KW-0812">Transmembrane</keyword>
<dbReference type="GO" id="GO:0031410">
    <property type="term" value="C:cytoplasmic vesicle"/>
    <property type="evidence" value="ECO:0007669"/>
    <property type="project" value="TreeGrafter"/>
</dbReference>
<dbReference type="Proteomes" id="UP000261620">
    <property type="component" value="Unplaced"/>
</dbReference>
<evidence type="ECO:0000256" key="5">
    <source>
        <dbReference type="ARBA" id="ARBA00022475"/>
    </source>
</evidence>
<protein>
    <submittedName>
        <fullName evidence="17">Uncharacterized protein</fullName>
    </submittedName>
</protein>
<comment type="similarity">
    <text evidence="3 12">Belongs to the ELL/occludin family.</text>
</comment>
<evidence type="ECO:0000259" key="15">
    <source>
        <dbReference type="PROSITE" id="PS51225"/>
    </source>
</evidence>
<feature type="transmembrane region" description="Helical" evidence="14">
    <location>
        <begin position="158"/>
        <end position="182"/>
    </location>
</feature>
<dbReference type="STRING" id="94237.ENSMMOP00000010420"/>
<dbReference type="Ensembl" id="ENSMMOT00000010602.1">
    <property type="protein sequence ID" value="ENSMMOP00000010420.1"/>
    <property type="gene ID" value="ENSMMOG00000008039.1"/>
</dbReference>
<sequence length="428" mass="48059">VPLFCSHSSRHRHSELMSNPAFSYYPGDKMLHFYQWTSPPGVMKILCIIIIVMCVAMFACVASTLAWDYDMSLMGLGSGAGLLPGIGGSYGGGTYGGGSFGGSYGGNVGSGGYGGTQMDPKAGKGFIIAIAAITFIAVLIIFVLVISRQNAARSTKFYLAAIIICAILAFLMIIATIVYLVAVNPTAQSTGSVYYNQVRQLCAQYQTQTQAQGIFLNQYLYHYCVVEPQEAIAIVLGFLVFVALIILLVYAVKTRSMIRRWGPERILWEEVKVISDGPHNSVGEWVSNVSGDPEVMVNDLNPNVRASREYVDQLDHNILSFFVYSMYPSILDEQERLTYKREFDRDHQEYRSLQAELDNVNQNLSDLERELDRQPQGSPQFLDAMDEFTRLKNLKKTSNYEIKKKRCKYLRSKLSHIKRKISEYDRRP</sequence>
<dbReference type="Pfam" id="PF01284">
    <property type="entry name" value="MARVEL"/>
    <property type="match status" value="1"/>
</dbReference>
<evidence type="ECO:0000256" key="8">
    <source>
        <dbReference type="ARBA" id="ARBA00022989"/>
    </source>
</evidence>
<feature type="domain" description="OCEL" evidence="16">
    <location>
        <begin position="321"/>
        <end position="428"/>
    </location>
</feature>
<keyword evidence="7" id="KW-0965">Cell junction</keyword>
<keyword evidence="4" id="KW-0796">Tight junction</keyword>
<keyword evidence="18" id="KW-1185">Reference proteome</keyword>
<dbReference type="GO" id="GO:0005923">
    <property type="term" value="C:bicellular tight junction"/>
    <property type="evidence" value="ECO:0007669"/>
    <property type="project" value="UniProtKB-SubCell"/>
</dbReference>
<feature type="transmembrane region" description="Helical" evidence="14">
    <location>
        <begin position="126"/>
        <end position="146"/>
    </location>
</feature>
<dbReference type="SUPFAM" id="SSF144292">
    <property type="entry name" value="occludin/ELL-like"/>
    <property type="match status" value="1"/>
</dbReference>
<keyword evidence="5" id="KW-1003">Cell membrane</keyword>
<keyword evidence="10 11" id="KW-0472">Membrane</keyword>
<evidence type="ECO:0000256" key="14">
    <source>
        <dbReference type="SAM" id="Phobius"/>
    </source>
</evidence>
<feature type="transmembrane region" description="Helical" evidence="14">
    <location>
        <begin position="231"/>
        <end position="252"/>
    </location>
</feature>
<evidence type="ECO:0000256" key="2">
    <source>
        <dbReference type="ARBA" id="ARBA00004651"/>
    </source>
</evidence>